<evidence type="ECO:0000256" key="5">
    <source>
        <dbReference type="SAM" id="MobiDB-lite"/>
    </source>
</evidence>
<evidence type="ECO:0000256" key="2">
    <source>
        <dbReference type="ARBA" id="ARBA00022763"/>
    </source>
</evidence>
<evidence type="ECO:0000313" key="7">
    <source>
        <dbReference type="EMBL" id="KAK8761167.1"/>
    </source>
</evidence>
<dbReference type="GO" id="GO:0005634">
    <property type="term" value="C:nucleus"/>
    <property type="evidence" value="ECO:0007669"/>
    <property type="project" value="UniProtKB-SubCell"/>
</dbReference>
<keyword evidence="8" id="KW-1185">Reference proteome</keyword>
<accession>A0AAQ4DFC7</accession>
<evidence type="ECO:0000313" key="8">
    <source>
        <dbReference type="Proteomes" id="UP001321473"/>
    </source>
</evidence>
<dbReference type="GO" id="GO:0006334">
    <property type="term" value="P:nucleosome assembly"/>
    <property type="evidence" value="ECO:0007669"/>
    <property type="project" value="TreeGrafter"/>
</dbReference>
<reference evidence="7 8" key="1">
    <citation type="journal article" date="2023" name="Arcadia Sci">
        <title>De novo assembly of a long-read Amblyomma americanum tick genome.</title>
        <authorList>
            <person name="Chou S."/>
            <person name="Poskanzer K.E."/>
            <person name="Rollins M."/>
            <person name="Thuy-Boun P.S."/>
        </authorList>
    </citation>
    <scope>NUCLEOTIDE SEQUENCE [LARGE SCALE GENOMIC DNA]</scope>
    <source>
        <strain evidence="7">F_SG_1</strain>
        <tissue evidence="7">Salivary glands</tissue>
    </source>
</reference>
<dbReference type="InterPro" id="IPR022043">
    <property type="entry name" value="CAF1A_DD"/>
</dbReference>
<dbReference type="Pfam" id="PF12253">
    <property type="entry name" value="CAF1A_dimeriz"/>
    <property type="match status" value="1"/>
</dbReference>
<dbReference type="PANTHER" id="PTHR15272">
    <property type="entry name" value="CHROMATIN ASSEMBLY FACTOR 1 SUBUNIT A CAF-1 SUBUNIT A"/>
    <property type="match status" value="1"/>
</dbReference>
<protein>
    <recommendedName>
        <fullName evidence="6">Chromatin assembly factor 1 subunit A dimerization domain-containing protein</fullName>
    </recommendedName>
</protein>
<feature type="region of interest" description="Disordered" evidence="5">
    <location>
        <begin position="152"/>
        <end position="179"/>
    </location>
</feature>
<keyword evidence="3" id="KW-0234">DNA repair</keyword>
<gene>
    <name evidence="7" type="ORF">V5799_027569</name>
</gene>
<feature type="region of interest" description="Disordered" evidence="5">
    <location>
        <begin position="331"/>
        <end position="362"/>
    </location>
</feature>
<feature type="region of interest" description="Disordered" evidence="5">
    <location>
        <begin position="1"/>
        <end position="49"/>
    </location>
</feature>
<sequence length="362" mass="40635">MPGTPTKKMKQSRLPFQALWGSAQKRKATSDQEPVCKQPRPDQPNPAQATFRPFELKEGMTLAPAVPACAKDRFDRLLLDQLLQSECNADTSPSLQGRQWHRHIRAPRTAPRAKLLQFCENVRPAYWGTWRKRSNLVSGRRPWAKDQALDYEVDSEAEWDEEPGESLSGSEPESEPDDYEVDNEVFVPHGYLSEDEEEGGGPSAAALQVRQLELQDELRENAKAPRLQPLVVVTGHDNGLLARFAAVRLRPGPLHPSWKEDCLPDDALQLLGRLVHGRLCCSQGELVRQFQTKWEGAPVARRQLLDALQSLGPERPRGGNRWCLPPPSLQRLGMPLSRPSGPLDRLWSREAGNPATPVESRQ</sequence>
<feature type="domain" description="Chromatin assembly factor 1 subunit A dimerization" evidence="6">
    <location>
        <begin position="114"/>
        <end position="180"/>
    </location>
</feature>
<comment type="subcellular location">
    <subcellularLocation>
        <location evidence="1">Nucleus</location>
    </subcellularLocation>
</comment>
<evidence type="ECO:0000256" key="4">
    <source>
        <dbReference type="ARBA" id="ARBA00023242"/>
    </source>
</evidence>
<dbReference type="Proteomes" id="UP001321473">
    <property type="component" value="Unassembled WGS sequence"/>
</dbReference>
<feature type="compositionally biased region" description="Acidic residues" evidence="5">
    <location>
        <begin position="152"/>
        <end position="164"/>
    </location>
</feature>
<evidence type="ECO:0000259" key="6">
    <source>
        <dbReference type="Pfam" id="PF12253"/>
    </source>
</evidence>
<dbReference type="GO" id="GO:0006281">
    <property type="term" value="P:DNA repair"/>
    <property type="evidence" value="ECO:0007669"/>
    <property type="project" value="UniProtKB-KW"/>
</dbReference>
<name>A0AAQ4DFC7_AMBAM</name>
<evidence type="ECO:0000256" key="3">
    <source>
        <dbReference type="ARBA" id="ARBA00023204"/>
    </source>
</evidence>
<keyword evidence="4" id="KW-0539">Nucleus</keyword>
<comment type="caution">
    <text evidence="7">The sequence shown here is derived from an EMBL/GenBank/DDBJ whole genome shotgun (WGS) entry which is preliminary data.</text>
</comment>
<dbReference type="PANTHER" id="PTHR15272:SF0">
    <property type="entry name" value="CHROMATIN ASSEMBLY FACTOR 1 SUBUNIT A"/>
    <property type="match status" value="1"/>
</dbReference>
<dbReference type="GO" id="GO:0033186">
    <property type="term" value="C:CAF-1 complex"/>
    <property type="evidence" value="ECO:0007669"/>
    <property type="project" value="TreeGrafter"/>
</dbReference>
<dbReference type="EMBL" id="JARKHS020031454">
    <property type="protein sequence ID" value="KAK8761167.1"/>
    <property type="molecule type" value="Genomic_DNA"/>
</dbReference>
<keyword evidence="2" id="KW-0227">DNA damage</keyword>
<proteinExistence type="predicted"/>
<dbReference type="AlphaFoldDB" id="A0AAQ4DFC7"/>
<evidence type="ECO:0000256" key="1">
    <source>
        <dbReference type="ARBA" id="ARBA00004123"/>
    </source>
</evidence>
<organism evidence="7 8">
    <name type="scientific">Amblyomma americanum</name>
    <name type="common">Lone star tick</name>
    <dbReference type="NCBI Taxonomy" id="6943"/>
    <lineage>
        <taxon>Eukaryota</taxon>
        <taxon>Metazoa</taxon>
        <taxon>Ecdysozoa</taxon>
        <taxon>Arthropoda</taxon>
        <taxon>Chelicerata</taxon>
        <taxon>Arachnida</taxon>
        <taxon>Acari</taxon>
        <taxon>Parasitiformes</taxon>
        <taxon>Ixodida</taxon>
        <taxon>Ixodoidea</taxon>
        <taxon>Ixodidae</taxon>
        <taxon>Amblyomminae</taxon>
        <taxon>Amblyomma</taxon>
    </lineage>
</organism>